<dbReference type="EMBL" id="JAASQI010000002">
    <property type="protein sequence ID" value="NIJ57059.1"/>
    <property type="molecule type" value="Genomic_DNA"/>
</dbReference>
<protein>
    <recommendedName>
        <fullName evidence="5">Probable membrane transporter protein</fullName>
    </recommendedName>
</protein>
<feature type="transmembrane region" description="Helical" evidence="5">
    <location>
        <begin position="95"/>
        <end position="111"/>
    </location>
</feature>
<feature type="transmembrane region" description="Helical" evidence="5">
    <location>
        <begin position="118"/>
        <end position="139"/>
    </location>
</feature>
<comment type="similarity">
    <text evidence="5">Belongs to the 4-toluene sulfonate uptake permease (TSUP) (TC 2.A.102) family.</text>
</comment>
<evidence type="ECO:0000313" key="7">
    <source>
        <dbReference type="Proteomes" id="UP001429580"/>
    </source>
</evidence>
<keyword evidence="7" id="KW-1185">Reference proteome</keyword>
<comment type="caution">
    <text evidence="6">The sequence shown here is derived from an EMBL/GenBank/DDBJ whole genome shotgun (WGS) entry which is preliminary data.</text>
</comment>
<keyword evidence="5" id="KW-1003">Cell membrane</keyword>
<gene>
    <name evidence="6" type="ORF">FHS82_000885</name>
</gene>
<proteinExistence type="inferred from homology"/>
<evidence type="ECO:0000256" key="1">
    <source>
        <dbReference type="ARBA" id="ARBA00004141"/>
    </source>
</evidence>
<keyword evidence="4 5" id="KW-0472">Membrane</keyword>
<name>A0ABX0UXQ3_9HYPH</name>
<dbReference type="RefSeq" id="WP_343042503.1">
    <property type="nucleotide sequence ID" value="NZ_JAASQI010000002.1"/>
</dbReference>
<evidence type="ECO:0000256" key="3">
    <source>
        <dbReference type="ARBA" id="ARBA00022989"/>
    </source>
</evidence>
<evidence type="ECO:0000313" key="6">
    <source>
        <dbReference type="EMBL" id="NIJ57059.1"/>
    </source>
</evidence>
<feature type="transmembrane region" description="Helical" evidence="5">
    <location>
        <begin position="225"/>
        <end position="244"/>
    </location>
</feature>
<feature type="transmembrane region" description="Helical" evidence="5">
    <location>
        <begin position="62"/>
        <end position="83"/>
    </location>
</feature>
<comment type="subcellular location">
    <subcellularLocation>
        <location evidence="5">Cell membrane</location>
        <topology evidence="5">Multi-pass membrane protein</topology>
    </subcellularLocation>
    <subcellularLocation>
        <location evidence="1">Membrane</location>
        <topology evidence="1">Multi-pass membrane protein</topology>
    </subcellularLocation>
</comment>
<dbReference type="Proteomes" id="UP001429580">
    <property type="component" value="Unassembled WGS sequence"/>
</dbReference>
<organism evidence="6 7">
    <name type="scientific">Pseudochelatococcus lubricantis</name>
    <dbReference type="NCBI Taxonomy" id="1538102"/>
    <lineage>
        <taxon>Bacteria</taxon>
        <taxon>Pseudomonadati</taxon>
        <taxon>Pseudomonadota</taxon>
        <taxon>Alphaproteobacteria</taxon>
        <taxon>Hyphomicrobiales</taxon>
        <taxon>Chelatococcaceae</taxon>
        <taxon>Pseudochelatococcus</taxon>
    </lineage>
</organism>
<feature type="transmembrane region" description="Helical" evidence="5">
    <location>
        <begin position="159"/>
        <end position="184"/>
    </location>
</feature>
<dbReference type="PANTHER" id="PTHR43483">
    <property type="entry name" value="MEMBRANE TRANSPORTER PROTEIN HI_0806-RELATED"/>
    <property type="match status" value="1"/>
</dbReference>
<keyword evidence="3 5" id="KW-1133">Transmembrane helix</keyword>
<evidence type="ECO:0000256" key="5">
    <source>
        <dbReference type="RuleBase" id="RU363041"/>
    </source>
</evidence>
<sequence length="278" mass="28564">MPELLGGDTSQYLFWVVSIAVAGLLGGLIAGLLGVGGGIVIVPVLYHIFSAVGIAETLRMKIAVATSLATIIATSAVSVKSHYARGAVDVPLLKSWSLPIAIGVVAGALIGGRVDGRVLSIVFATVALLVALQMTFSGAGTKLYDDFPNVFVKWASGAFVGLISALMGIGGGSLSVPILTAMGYDIRKAVGTASAIGFVIAIPGTLTYIASGIGVAGLPPFSLGYLNWVGALVLVPLTMAMAPVGARLAHTIPRRALQRCFAVFLAITSARMFYDLFQ</sequence>
<evidence type="ECO:0000256" key="4">
    <source>
        <dbReference type="ARBA" id="ARBA00023136"/>
    </source>
</evidence>
<feature type="transmembrane region" description="Helical" evidence="5">
    <location>
        <begin position="12"/>
        <end position="32"/>
    </location>
</feature>
<evidence type="ECO:0000256" key="2">
    <source>
        <dbReference type="ARBA" id="ARBA00022692"/>
    </source>
</evidence>
<feature type="transmembrane region" description="Helical" evidence="5">
    <location>
        <begin position="196"/>
        <end position="219"/>
    </location>
</feature>
<accession>A0ABX0UXQ3</accession>
<keyword evidence="2 5" id="KW-0812">Transmembrane</keyword>
<dbReference type="Pfam" id="PF01925">
    <property type="entry name" value="TauE"/>
    <property type="match status" value="1"/>
</dbReference>
<dbReference type="InterPro" id="IPR002781">
    <property type="entry name" value="TM_pro_TauE-like"/>
</dbReference>
<dbReference type="PANTHER" id="PTHR43483:SF3">
    <property type="entry name" value="MEMBRANE TRANSPORTER PROTEIN HI_0806-RELATED"/>
    <property type="match status" value="1"/>
</dbReference>
<reference evidence="6 7" key="1">
    <citation type="submission" date="2020-03" db="EMBL/GenBank/DDBJ databases">
        <title>Genomic Encyclopedia of Type Strains, Phase IV (KMG-IV): sequencing the most valuable type-strain genomes for metagenomic binning, comparative biology and taxonomic classification.</title>
        <authorList>
            <person name="Goeker M."/>
        </authorList>
    </citation>
    <scope>NUCLEOTIDE SEQUENCE [LARGE SCALE GENOMIC DNA]</scope>
    <source>
        <strain evidence="6 7">DSM 103870</strain>
    </source>
</reference>